<evidence type="ECO:0000313" key="1">
    <source>
        <dbReference type="EMBL" id="TFK74252.1"/>
    </source>
</evidence>
<organism evidence="1 2">
    <name type="scientific">Pluteus cervinus</name>
    <dbReference type="NCBI Taxonomy" id="181527"/>
    <lineage>
        <taxon>Eukaryota</taxon>
        <taxon>Fungi</taxon>
        <taxon>Dikarya</taxon>
        <taxon>Basidiomycota</taxon>
        <taxon>Agaricomycotina</taxon>
        <taxon>Agaricomycetes</taxon>
        <taxon>Agaricomycetidae</taxon>
        <taxon>Agaricales</taxon>
        <taxon>Pluteineae</taxon>
        <taxon>Pluteaceae</taxon>
        <taxon>Pluteus</taxon>
    </lineage>
</organism>
<proteinExistence type="predicted"/>
<reference evidence="1 2" key="1">
    <citation type="journal article" date="2019" name="Nat. Ecol. Evol.">
        <title>Megaphylogeny resolves global patterns of mushroom evolution.</title>
        <authorList>
            <person name="Varga T."/>
            <person name="Krizsan K."/>
            <person name="Foldi C."/>
            <person name="Dima B."/>
            <person name="Sanchez-Garcia M."/>
            <person name="Sanchez-Ramirez S."/>
            <person name="Szollosi G.J."/>
            <person name="Szarkandi J.G."/>
            <person name="Papp V."/>
            <person name="Albert L."/>
            <person name="Andreopoulos W."/>
            <person name="Angelini C."/>
            <person name="Antonin V."/>
            <person name="Barry K.W."/>
            <person name="Bougher N.L."/>
            <person name="Buchanan P."/>
            <person name="Buyck B."/>
            <person name="Bense V."/>
            <person name="Catcheside P."/>
            <person name="Chovatia M."/>
            <person name="Cooper J."/>
            <person name="Damon W."/>
            <person name="Desjardin D."/>
            <person name="Finy P."/>
            <person name="Geml J."/>
            <person name="Haridas S."/>
            <person name="Hughes K."/>
            <person name="Justo A."/>
            <person name="Karasinski D."/>
            <person name="Kautmanova I."/>
            <person name="Kiss B."/>
            <person name="Kocsube S."/>
            <person name="Kotiranta H."/>
            <person name="LaButti K.M."/>
            <person name="Lechner B.E."/>
            <person name="Liimatainen K."/>
            <person name="Lipzen A."/>
            <person name="Lukacs Z."/>
            <person name="Mihaltcheva S."/>
            <person name="Morgado L.N."/>
            <person name="Niskanen T."/>
            <person name="Noordeloos M.E."/>
            <person name="Ohm R.A."/>
            <person name="Ortiz-Santana B."/>
            <person name="Ovrebo C."/>
            <person name="Racz N."/>
            <person name="Riley R."/>
            <person name="Savchenko A."/>
            <person name="Shiryaev A."/>
            <person name="Soop K."/>
            <person name="Spirin V."/>
            <person name="Szebenyi C."/>
            <person name="Tomsovsky M."/>
            <person name="Tulloss R.E."/>
            <person name="Uehling J."/>
            <person name="Grigoriev I.V."/>
            <person name="Vagvolgyi C."/>
            <person name="Papp T."/>
            <person name="Martin F.M."/>
            <person name="Miettinen O."/>
            <person name="Hibbett D.S."/>
            <person name="Nagy L.G."/>
        </authorList>
    </citation>
    <scope>NUCLEOTIDE SEQUENCE [LARGE SCALE GENOMIC DNA]</scope>
    <source>
        <strain evidence="1 2">NL-1719</strain>
    </source>
</reference>
<sequence>MEDWQAEAIYRAHQGFDSIFVAGTGYGKSLIFQGLAALVVNRKKFIVVISPLKALERDQVAEATSKGLKAVMINEHTVCPEVWANLRQGKSQLYYVSPEMALGQAFCSLWRTDSFRNRVHAVIVDEAHCIAQWGDGFRNEYGSLSRLHDFIGQETPVMACTATCTTETFNTIWSSLSFGFRPFWGVDVGCTRENLTYIIRKLENTKNPVLDALSLLPETIPPDAPDDILPKCLFYFETVANCTSAVETLRKILPAHLRDQVQSFVGLTSEKAKERLWEKFRAGEIKILCATEAAGMGCNVSDVDYVALFTAPRSLSILVQRWGRGARDRTITAICFLFVQAWAFRPTQIHKSGKLKGKPVEPKSYAVSRAKLDTPLEELINLEATGGMFEYIFEFSRI</sequence>
<dbReference type="Proteomes" id="UP000308600">
    <property type="component" value="Unassembled WGS sequence"/>
</dbReference>
<gene>
    <name evidence="1" type="ORF">BDN72DRAFT_912890</name>
</gene>
<evidence type="ECO:0000313" key="2">
    <source>
        <dbReference type="Proteomes" id="UP000308600"/>
    </source>
</evidence>
<keyword evidence="2" id="KW-1185">Reference proteome</keyword>
<keyword evidence="1" id="KW-0378">Hydrolase</keyword>
<name>A0ACD3B9K4_9AGAR</name>
<dbReference type="EMBL" id="ML208269">
    <property type="protein sequence ID" value="TFK74252.1"/>
    <property type="molecule type" value="Genomic_DNA"/>
</dbReference>
<accession>A0ACD3B9K4</accession>
<protein>
    <submittedName>
        <fullName evidence="1">P-loop containing nucleoside triphosphate hydrolase protein</fullName>
    </submittedName>
</protein>